<keyword evidence="2" id="KW-1185">Reference proteome</keyword>
<protein>
    <submittedName>
        <fullName evidence="1">Uncharacterized protein</fullName>
    </submittedName>
</protein>
<evidence type="ECO:0000313" key="2">
    <source>
        <dbReference type="Proteomes" id="UP001216150"/>
    </source>
</evidence>
<dbReference type="Proteomes" id="UP001216150">
    <property type="component" value="Unassembled WGS sequence"/>
</dbReference>
<gene>
    <name evidence="1" type="ORF">N7450_011673</name>
</gene>
<proteinExistence type="predicted"/>
<comment type="caution">
    <text evidence="1">The sequence shown here is derived from an EMBL/GenBank/DDBJ whole genome shotgun (WGS) entry which is preliminary data.</text>
</comment>
<sequence>MQSRYNCSRLRQLLPVTSPLPTCESIRRSLVVLGLYRRPGELNSVADFVPTRMPRAAATGKRDCQSYSDKTSQAVNFDFLLLLQDMLWNGTPLNAFRARFRDPPISRSTTR</sequence>
<dbReference type="AlphaFoldDB" id="A0AAD6DAD7"/>
<name>A0AAD6DAD7_9EURO</name>
<dbReference type="EMBL" id="JAQJAC010000010">
    <property type="protein sequence ID" value="KAJ5569187.1"/>
    <property type="molecule type" value="Genomic_DNA"/>
</dbReference>
<reference evidence="1 2" key="1">
    <citation type="journal article" date="2023" name="IMA Fungus">
        <title>Comparative genomic study of the Penicillium genus elucidates a diverse pangenome and 15 lateral gene transfer events.</title>
        <authorList>
            <person name="Petersen C."/>
            <person name="Sorensen T."/>
            <person name="Nielsen M.R."/>
            <person name="Sondergaard T.E."/>
            <person name="Sorensen J.L."/>
            <person name="Fitzpatrick D.A."/>
            <person name="Frisvad J.C."/>
            <person name="Nielsen K.L."/>
        </authorList>
    </citation>
    <scope>NUCLEOTIDE SEQUENCE [LARGE SCALE GENOMIC DNA]</scope>
    <source>
        <strain evidence="1 2">IBT 29057</strain>
    </source>
</reference>
<accession>A0AAD6DAD7</accession>
<evidence type="ECO:0000313" key="1">
    <source>
        <dbReference type="EMBL" id="KAJ5569187.1"/>
    </source>
</evidence>
<organism evidence="1 2">
    <name type="scientific">Penicillium hetheringtonii</name>
    <dbReference type="NCBI Taxonomy" id="911720"/>
    <lineage>
        <taxon>Eukaryota</taxon>
        <taxon>Fungi</taxon>
        <taxon>Dikarya</taxon>
        <taxon>Ascomycota</taxon>
        <taxon>Pezizomycotina</taxon>
        <taxon>Eurotiomycetes</taxon>
        <taxon>Eurotiomycetidae</taxon>
        <taxon>Eurotiales</taxon>
        <taxon>Aspergillaceae</taxon>
        <taxon>Penicillium</taxon>
    </lineage>
</organism>